<comment type="similarity">
    <text evidence="2">Belongs to the exportin family.</text>
</comment>
<evidence type="ECO:0000256" key="3">
    <source>
        <dbReference type="ARBA" id="ARBA00022448"/>
    </source>
</evidence>
<dbReference type="OrthoDB" id="1721346at2759"/>
<gene>
    <name evidence="7" type="ORF">ASZ78_006424</name>
</gene>
<dbReference type="Pfam" id="PF08767">
    <property type="entry name" value="CRM1_C"/>
    <property type="match status" value="1"/>
</dbReference>
<evidence type="ECO:0000256" key="5">
    <source>
        <dbReference type="ARBA" id="ARBA00023242"/>
    </source>
</evidence>
<reference evidence="7 8" key="1">
    <citation type="submission" date="2016-07" db="EMBL/GenBank/DDBJ databases">
        <title>Disparate Historic Effective Population Sizes Predicted by Modern Levels of Genome Diversity for the Scaled Quail (Callipepla squamata) and the Northern Bobwhite (Colinus virginianus): Inferences from First and Second Generation Draft Genome Assemblies for Sympatric New World Quail.</title>
        <authorList>
            <person name="Oldeschulte D.L."/>
            <person name="Halley Y.A."/>
            <person name="Bhattarai E.K."/>
            <person name="Brashear W.A."/>
            <person name="Hill J."/>
            <person name="Metz R.P."/>
            <person name="Johnson C.D."/>
            <person name="Rollins D."/>
            <person name="Peterson M.J."/>
            <person name="Bickhart D.M."/>
            <person name="Decker J.E."/>
            <person name="Seabury C.M."/>
        </authorList>
    </citation>
    <scope>NUCLEOTIDE SEQUENCE [LARGE SCALE GENOMIC DNA]</scope>
    <source>
        <strain evidence="7 8">Texas</strain>
        <tissue evidence="7">Leg muscle</tissue>
    </source>
</reference>
<dbReference type="GO" id="GO:0005634">
    <property type="term" value="C:nucleus"/>
    <property type="evidence" value="ECO:0007669"/>
    <property type="project" value="UniProtKB-SubCell"/>
</dbReference>
<dbReference type="EMBL" id="MCFN01001748">
    <property type="protein sequence ID" value="OXB52898.1"/>
    <property type="molecule type" value="Genomic_DNA"/>
</dbReference>
<keyword evidence="3" id="KW-0813">Transport</keyword>
<evidence type="ECO:0000256" key="1">
    <source>
        <dbReference type="ARBA" id="ARBA00004123"/>
    </source>
</evidence>
<dbReference type="SMART" id="SM01102">
    <property type="entry name" value="CRM1_C"/>
    <property type="match status" value="1"/>
</dbReference>
<dbReference type="InterPro" id="IPR014877">
    <property type="entry name" value="XPO1_C_dom"/>
</dbReference>
<evidence type="ECO:0000259" key="6">
    <source>
        <dbReference type="SMART" id="SM01102"/>
    </source>
</evidence>
<feature type="non-terminal residue" evidence="7">
    <location>
        <position position="1"/>
    </location>
</feature>
<dbReference type="Proteomes" id="UP000198323">
    <property type="component" value="Unassembled WGS sequence"/>
</dbReference>
<dbReference type="STRING" id="9009.A0A226MCI6"/>
<dbReference type="GO" id="GO:0015031">
    <property type="term" value="P:protein transport"/>
    <property type="evidence" value="ECO:0007669"/>
    <property type="project" value="UniProtKB-KW"/>
</dbReference>
<keyword evidence="8" id="KW-1185">Reference proteome</keyword>
<dbReference type="Gene3D" id="6.10.250.450">
    <property type="match status" value="1"/>
</dbReference>
<accession>A0A226MCI6</accession>
<dbReference type="InterPro" id="IPR016024">
    <property type="entry name" value="ARM-type_fold"/>
</dbReference>
<keyword evidence="5" id="KW-0539">Nucleus</keyword>
<dbReference type="InterPro" id="IPR011989">
    <property type="entry name" value="ARM-like"/>
</dbReference>
<evidence type="ECO:0000256" key="4">
    <source>
        <dbReference type="ARBA" id="ARBA00022927"/>
    </source>
</evidence>
<evidence type="ECO:0000256" key="2">
    <source>
        <dbReference type="ARBA" id="ARBA00009466"/>
    </source>
</evidence>
<sequence length="192" mass="21419">SSLAFLFDFLFFNQVHPFYGTVRYMTGAQTDRTVQEHLIEKHMLLPNPVWDCRIQQAAKNVDVLKDPEAITQLGGILKTNPDAENFVPPLLGAVLVDYQRNVPAAREREVLSAMAVIANKLGGHTAAEIPQIFDAGSECTLNMINKEFAGEDTSDLFLEEREAALGQAREEEHKLQMSVPGILNPREIPEDM</sequence>
<organism evidence="7 8">
    <name type="scientific">Callipepla squamata</name>
    <name type="common">Scaled quail</name>
    <dbReference type="NCBI Taxonomy" id="9009"/>
    <lineage>
        <taxon>Eukaryota</taxon>
        <taxon>Metazoa</taxon>
        <taxon>Chordata</taxon>
        <taxon>Craniata</taxon>
        <taxon>Vertebrata</taxon>
        <taxon>Euteleostomi</taxon>
        <taxon>Archelosauria</taxon>
        <taxon>Archosauria</taxon>
        <taxon>Dinosauria</taxon>
        <taxon>Saurischia</taxon>
        <taxon>Theropoda</taxon>
        <taxon>Coelurosauria</taxon>
        <taxon>Aves</taxon>
        <taxon>Neognathae</taxon>
        <taxon>Galloanserae</taxon>
        <taxon>Galliformes</taxon>
        <taxon>Odontophoridae</taxon>
        <taxon>Callipepla</taxon>
    </lineage>
</organism>
<dbReference type="GO" id="GO:0005049">
    <property type="term" value="F:nuclear export signal receptor activity"/>
    <property type="evidence" value="ECO:0007669"/>
    <property type="project" value="InterPro"/>
</dbReference>
<protein>
    <recommendedName>
        <fullName evidence="6">Exportin-1 C-terminal domain-containing protein</fullName>
    </recommendedName>
</protein>
<evidence type="ECO:0000313" key="8">
    <source>
        <dbReference type="Proteomes" id="UP000198323"/>
    </source>
</evidence>
<feature type="domain" description="Exportin-1 C-terminal" evidence="6">
    <location>
        <begin position="72"/>
        <end position="181"/>
    </location>
</feature>
<proteinExistence type="inferred from homology"/>
<comment type="subcellular location">
    <subcellularLocation>
        <location evidence="1">Nucleus</location>
    </subcellularLocation>
</comment>
<evidence type="ECO:0000313" key="7">
    <source>
        <dbReference type="EMBL" id="OXB52898.1"/>
    </source>
</evidence>
<dbReference type="AlphaFoldDB" id="A0A226MCI6"/>
<name>A0A226MCI6_CALSU</name>
<dbReference type="Gene3D" id="1.25.10.10">
    <property type="entry name" value="Leucine-rich Repeat Variant"/>
    <property type="match status" value="2"/>
</dbReference>
<dbReference type="SUPFAM" id="SSF48371">
    <property type="entry name" value="ARM repeat"/>
    <property type="match status" value="1"/>
</dbReference>
<keyword evidence="4" id="KW-0653">Protein transport</keyword>
<comment type="caution">
    <text evidence="7">The sequence shown here is derived from an EMBL/GenBank/DDBJ whole genome shotgun (WGS) entry which is preliminary data.</text>
</comment>